<dbReference type="AlphaFoldDB" id="A0A919STR2"/>
<dbReference type="InterPro" id="IPR046036">
    <property type="entry name" value="DUF5994"/>
</dbReference>
<comment type="caution">
    <text evidence="1">The sequence shown here is derived from an EMBL/GenBank/DDBJ whole genome shotgun (WGS) entry which is preliminary data.</text>
</comment>
<dbReference type="Pfam" id="PF19457">
    <property type="entry name" value="DUF5994"/>
    <property type="match status" value="1"/>
</dbReference>
<proteinExistence type="predicted"/>
<evidence type="ECO:0000313" key="2">
    <source>
        <dbReference type="Proteomes" id="UP000680865"/>
    </source>
</evidence>
<accession>A0A919STR2</accession>
<dbReference type="RefSeq" id="WP_213000140.1">
    <property type="nucleotide sequence ID" value="NZ_BAAATW010000016.1"/>
</dbReference>
<name>A0A919STR2_9ACTN</name>
<keyword evidence="2" id="KW-1185">Reference proteome</keyword>
<gene>
    <name evidence="1" type="ORF">Aco04nite_55400</name>
</gene>
<sequence length="140" mass="15245">MTAVAAPTVRLRLAPGDTRGKLLDGAWWPRTNDLTTELPQLVAELSGRRGTITHALARTEDWQAPHPKRLPGDRRAVRLAWFSSQPHGLVTLMTDFGRDRYDLAIVPVDATGEQAETVMAAAADPDGERRAPDLLTGLTA</sequence>
<organism evidence="1 2">
    <name type="scientific">Winogradskya consettensis</name>
    <dbReference type="NCBI Taxonomy" id="113560"/>
    <lineage>
        <taxon>Bacteria</taxon>
        <taxon>Bacillati</taxon>
        <taxon>Actinomycetota</taxon>
        <taxon>Actinomycetes</taxon>
        <taxon>Micromonosporales</taxon>
        <taxon>Micromonosporaceae</taxon>
        <taxon>Winogradskya</taxon>
    </lineage>
</organism>
<reference evidence="1" key="1">
    <citation type="submission" date="2021-03" db="EMBL/GenBank/DDBJ databases">
        <title>Whole genome shotgun sequence of Actinoplanes consettensis NBRC 14913.</title>
        <authorList>
            <person name="Komaki H."/>
            <person name="Tamura T."/>
        </authorList>
    </citation>
    <scope>NUCLEOTIDE SEQUENCE</scope>
    <source>
        <strain evidence="1">NBRC 14913</strain>
    </source>
</reference>
<protein>
    <submittedName>
        <fullName evidence="1">Uncharacterized protein</fullName>
    </submittedName>
</protein>
<dbReference type="EMBL" id="BOQP01000030">
    <property type="protein sequence ID" value="GIM77449.1"/>
    <property type="molecule type" value="Genomic_DNA"/>
</dbReference>
<dbReference type="Proteomes" id="UP000680865">
    <property type="component" value="Unassembled WGS sequence"/>
</dbReference>
<evidence type="ECO:0000313" key="1">
    <source>
        <dbReference type="EMBL" id="GIM77449.1"/>
    </source>
</evidence>